<dbReference type="PROSITE" id="PS51197">
    <property type="entry name" value="HTH_RRF2_2"/>
    <property type="match status" value="1"/>
</dbReference>
<dbReference type="InterPro" id="IPR036390">
    <property type="entry name" value="WH_DNA-bd_sf"/>
</dbReference>
<dbReference type="InterPro" id="IPR000944">
    <property type="entry name" value="Tscrpt_reg_Rrf2"/>
</dbReference>
<reference evidence="1 2" key="1">
    <citation type="journal article" date="2016" name="Nat. Commun.">
        <title>Thousands of microbial genomes shed light on interconnected biogeochemical processes in an aquifer system.</title>
        <authorList>
            <person name="Anantharaman K."/>
            <person name="Brown C.T."/>
            <person name="Hug L.A."/>
            <person name="Sharon I."/>
            <person name="Castelle C.J."/>
            <person name="Probst A.J."/>
            <person name="Thomas B.C."/>
            <person name="Singh A."/>
            <person name="Wilkins M.J."/>
            <person name="Karaoz U."/>
            <person name="Brodie E.L."/>
            <person name="Williams K.H."/>
            <person name="Hubbard S.S."/>
            <person name="Banfield J.F."/>
        </authorList>
    </citation>
    <scope>NUCLEOTIDE SEQUENCE [LARGE SCALE GENOMIC DNA]</scope>
</reference>
<accession>A0A1F5YV15</accession>
<dbReference type="InterPro" id="IPR036388">
    <property type="entry name" value="WH-like_DNA-bd_sf"/>
</dbReference>
<evidence type="ECO:0008006" key="3">
    <source>
        <dbReference type="Google" id="ProtNLM"/>
    </source>
</evidence>
<dbReference type="SUPFAM" id="SSF46785">
    <property type="entry name" value="Winged helix' DNA-binding domain"/>
    <property type="match status" value="1"/>
</dbReference>
<name>A0A1F5YV15_9BACT</name>
<dbReference type="InterPro" id="IPR030489">
    <property type="entry name" value="TR_Rrf2-type_CS"/>
</dbReference>
<evidence type="ECO:0000313" key="2">
    <source>
        <dbReference type="Proteomes" id="UP000176665"/>
    </source>
</evidence>
<dbReference type="Proteomes" id="UP000176665">
    <property type="component" value="Unassembled WGS sequence"/>
</dbReference>
<dbReference type="PANTHER" id="PTHR33221:SF2">
    <property type="entry name" value="TRANSCRIPTIONAL REGULATOR"/>
    <property type="match status" value="1"/>
</dbReference>
<protein>
    <recommendedName>
        <fullName evidence="3">Rrf2 family transcriptional regulator</fullName>
    </recommendedName>
</protein>
<proteinExistence type="predicted"/>
<comment type="caution">
    <text evidence="1">The sequence shown here is derived from an EMBL/GenBank/DDBJ whole genome shotgun (WGS) entry which is preliminary data.</text>
</comment>
<dbReference type="PANTHER" id="PTHR33221">
    <property type="entry name" value="WINGED HELIX-TURN-HELIX TRANSCRIPTIONAL REGULATOR, RRF2 FAMILY"/>
    <property type="match status" value="1"/>
</dbReference>
<dbReference type="STRING" id="1798371.A2W14_00745"/>
<evidence type="ECO:0000313" key="1">
    <source>
        <dbReference type="EMBL" id="OGG04009.1"/>
    </source>
</evidence>
<dbReference type="EMBL" id="MFJA01000009">
    <property type="protein sequence ID" value="OGG04009.1"/>
    <property type="molecule type" value="Genomic_DNA"/>
</dbReference>
<dbReference type="Pfam" id="PF02082">
    <property type="entry name" value="Rrf2"/>
    <property type="match status" value="1"/>
</dbReference>
<dbReference type="PROSITE" id="PS01332">
    <property type="entry name" value="HTH_RRF2_1"/>
    <property type="match status" value="1"/>
</dbReference>
<sequence length="132" mass="14756">MKVSKKEDFAILLMTVLARNFSDKYIPLSFVSKETNLSPLFLKHIALELKNKGLIISREGINGGYRLSRNPGNITAAHILAAVNKVIVKTACDSKTCRIEKDSCICLSFWNGFNRQMLATLQNVKLSDIARL</sequence>
<gene>
    <name evidence="1" type="ORF">A2W14_00745</name>
</gene>
<organism evidence="1 2">
    <name type="scientific">Candidatus Gottesmanbacteria bacterium RBG_16_37_8</name>
    <dbReference type="NCBI Taxonomy" id="1798371"/>
    <lineage>
        <taxon>Bacteria</taxon>
        <taxon>Candidatus Gottesmaniibacteriota</taxon>
    </lineage>
</organism>
<dbReference type="GO" id="GO:0003700">
    <property type="term" value="F:DNA-binding transcription factor activity"/>
    <property type="evidence" value="ECO:0007669"/>
    <property type="project" value="TreeGrafter"/>
</dbReference>
<dbReference type="NCBIfam" id="TIGR00738">
    <property type="entry name" value="rrf2_super"/>
    <property type="match status" value="1"/>
</dbReference>
<dbReference type="GO" id="GO:0005829">
    <property type="term" value="C:cytosol"/>
    <property type="evidence" value="ECO:0007669"/>
    <property type="project" value="TreeGrafter"/>
</dbReference>
<dbReference type="Gene3D" id="1.10.10.10">
    <property type="entry name" value="Winged helix-like DNA-binding domain superfamily/Winged helix DNA-binding domain"/>
    <property type="match status" value="1"/>
</dbReference>
<dbReference type="AlphaFoldDB" id="A0A1F5YV15"/>